<gene>
    <name evidence="1" type="ORF">QAD02_003723</name>
</gene>
<evidence type="ECO:0000313" key="1">
    <source>
        <dbReference type="EMBL" id="KAJ8672464.1"/>
    </source>
</evidence>
<dbReference type="Proteomes" id="UP001239111">
    <property type="component" value="Chromosome 3"/>
</dbReference>
<organism evidence="1 2">
    <name type="scientific">Eretmocerus hayati</name>
    <dbReference type="NCBI Taxonomy" id="131215"/>
    <lineage>
        <taxon>Eukaryota</taxon>
        <taxon>Metazoa</taxon>
        <taxon>Ecdysozoa</taxon>
        <taxon>Arthropoda</taxon>
        <taxon>Hexapoda</taxon>
        <taxon>Insecta</taxon>
        <taxon>Pterygota</taxon>
        <taxon>Neoptera</taxon>
        <taxon>Endopterygota</taxon>
        <taxon>Hymenoptera</taxon>
        <taxon>Apocrita</taxon>
        <taxon>Proctotrupomorpha</taxon>
        <taxon>Chalcidoidea</taxon>
        <taxon>Aphelinidae</taxon>
        <taxon>Aphelininae</taxon>
        <taxon>Eretmocerus</taxon>
    </lineage>
</organism>
<evidence type="ECO:0000313" key="2">
    <source>
        <dbReference type="Proteomes" id="UP001239111"/>
    </source>
</evidence>
<reference evidence="1" key="1">
    <citation type="submission" date="2023-04" db="EMBL/GenBank/DDBJ databases">
        <title>A chromosome-level genome assembly of the parasitoid wasp Eretmocerus hayati.</title>
        <authorList>
            <person name="Zhong Y."/>
            <person name="Liu S."/>
            <person name="Liu Y."/>
        </authorList>
    </citation>
    <scope>NUCLEOTIDE SEQUENCE</scope>
    <source>
        <strain evidence="1">ZJU_SS_LIU_2023</strain>
    </source>
</reference>
<accession>A0ACC2NMZ3</accession>
<dbReference type="EMBL" id="CM056743">
    <property type="protein sequence ID" value="KAJ8672464.1"/>
    <property type="molecule type" value="Genomic_DNA"/>
</dbReference>
<keyword evidence="2" id="KW-1185">Reference proteome</keyword>
<comment type="caution">
    <text evidence="1">The sequence shown here is derived from an EMBL/GenBank/DDBJ whole genome shotgun (WGS) entry which is preliminary data.</text>
</comment>
<sequence>MSLLSDQQKGGRTHCYASRHNSKNLTKCETPPPPGAAGESIHQTLTGSNAIRVAITDSAEPVEQLVRKTFTLYIKIDDYRLKVHSRVTEESYAATPSSPSLQPSNVTDHPQHKSSATKVLRERVVRNRVEVPRVFSPVT</sequence>
<proteinExistence type="predicted"/>
<name>A0ACC2NMZ3_9HYME</name>
<protein>
    <submittedName>
        <fullName evidence="1">Uncharacterized protein</fullName>
    </submittedName>
</protein>